<sequence>MTAFTANLASHLPTSQHGDDVASVRLHVAYRGLPSGAQDKLPPSGGNTQSIKVIDQLGFIKHSASGAAFVRDM</sequence>
<name>A0A4P6UI00_9BURK</name>
<dbReference type="Proteomes" id="UP000292939">
    <property type="component" value="Chromosome"/>
</dbReference>
<evidence type="ECO:0000313" key="2">
    <source>
        <dbReference type="Proteomes" id="UP000292939"/>
    </source>
</evidence>
<dbReference type="AlphaFoldDB" id="A0A4P6UI00"/>
<accession>A0A4P6UI00</accession>
<gene>
    <name evidence="1" type="ORF">DW355_07040</name>
</gene>
<proteinExistence type="predicted"/>
<evidence type="ECO:0000313" key="1">
    <source>
        <dbReference type="EMBL" id="QBK04573.1"/>
    </source>
</evidence>
<reference evidence="1 2" key="1">
    <citation type="submission" date="2018-07" db="EMBL/GenBank/DDBJ databases">
        <title>Exploring interactions and the metabolic potential of the ultra-small soil bacteria Hylemonella gracilis.</title>
        <authorList>
            <person name="Tyc O."/>
            <person name="Kulkarni P."/>
            <person name="Gawehns F."/>
            <person name="Hundscheid M."/>
            <person name="Zweers H."/>
            <person name="Garbeva P."/>
        </authorList>
    </citation>
    <scope>NUCLEOTIDE SEQUENCE [LARGE SCALE GENOMIC DNA]</scope>
    <source>
        <strain evidence="1 2">NS1</strain>
    </source>
</reference>
<dbReference type="KEGG" id="hgr:DW355_07040"/>
<protein>
    <submittedName>
        <fullName evidence="1">Uncharacterized protein</fullName>
    </submittedName>
</protein>
<dbReference type="EMBL" id="CP031395">
    <property type="protein sequence ID" value="QBK04573.1"/>
    <property type="molecule type" value="Genomic_DNA"/>
</dbReference>
<organism evidence="1 2">
    <name type="scientific">Hylemonella gracilis</name>
    <dbReference type="NCBI Taxonomy" id="80880"/>
    <lineage>
        <taxon>Bacteria</taxon>
        <taxon>Pseudomonadati</taxon>
        <taxon>Pseudomonadota</taxon>
        <taxon>Betaproteobacteria</taxon>
        <taxon>Burkholderiales</taxon>
        <taxon>Comamonadaceae</taxon>
        <taxon>Hylemonella</taxon>
    </lineage>
</organism>